<dbReference type="Proteomes" id="UP001501710">
    <property type="component" value="Unassembled WGS sequence"/>
</dbReference>
<organism evidence="1 2">
    <name type="scientific">Actinomadura meridiana</name>
    <dbReference type="NCBI Taxonomy" id="559626"/>
    <lineage>
        <taxon>Bacteria</taxon>
        <taxon>Bacillati</taxon>
        <taxon>Actinomycetota</taxon>
        <taxon>Actinomycetes</taxon>
        <taxon>Streptosporangiales</taxon>
        <taxon>Thermomonosporaceae</taxon>
        <taxon>Actinomadura</taxon>
    </lineage>
</organism>
<sequence>MAIYDLYGTRVESLDQLLGPLSVVLGITWEERESDYRGVYHRASAVAYGGKDLVLQSNRLTDEDGDYFQVPEYPDYGLLLFVNRCTGADEVRDRLAAGLPEWAFLRRKIID</sequence>
<dbReference type="RefSeq" id="WP_344889190.1">
    <property type="nucleotide sequence ID" value="NZ_BAABAS010000003.1"/>
</dbReference>
<evidence type="ECO:0000313" key="1">
    <source>
        <dbReference type="EMBL" id="GAA4225051.1"/>
    </source>
</evidence>
<protein>
    <submittedName>
        <fullName evidence="1">Uncharacterized protein</fullName>
    </submittedName>
</protein>
<gene>
    <name evidence="1" type="ORF">GCM10022254_06080</name>
</gene>
<evidence type="ECO:0000313" key="2">
    <source>
        <dbReference type="Proteomes" id="UP001501710"/>
    </source>
</evidence>
<dbReference type="EMBL" id="BAABAS010000003">
    <property type="protein sequence ID" value="GAA4225051.1"/>
    <property type="molecule type" value="Genomic_DNA"/>
</dbReference>
<reference evidence="2" key="1">
    <citation type="journal article" date="2019" name="Int. J. Syst. Evol. Microbiol.">
        <title>The Global Catalogue of Microorganisms (GCM) 10K type strain sequencing project: providing services to taxonomists for standard genome sequencing and annotation.</title>
        <authorList>
            <consortium name="The Broad Institute Genomics Platform"/>
            <consortium name="The Broad Institute Genome Sequencing Center for Infectious Disease"/>
            <person name="Wu L."/>
            <person name="Ma J."/>
        </authorList>
    </citation>
    <scope>NUCLEOTIDE SEQUENCE [LARGE SCALE GENOMIC DNA]</scope>
    <source>
        <strain evidence="2">JCM 17440</strain>
    </source>
</reference>
<accession>A0ABP8BSS8</accession>
<keyword evidence="2" id="KW-1185">Reference proteome</keyword>
<name>A0ABP8BSS8_9ACTN</name>
<proteinExistence type="predicted"/>
<comment type="caution">
    <text evidence="1">The sequence shown here is derived from an EMBL/GenBank/DDBJ whole genome shotgun (WGS) entry which is preliminary data.</text>
</comment>